<evidence type="ECO:0000313" key="6">
    <source>
        <dbReference type="Proteomes" id="UP001595847"/>
    </source>
</evidence>
<name>A0ABV8FQ07_9ACTN</name>
<dbReference type="RefSeq" id="WP_378534316.1">
    <property type="nucleotide sequence ID" value="NZ_JBHSBH010000010.1"/>
</dbReference>
<feature type="non-terminal residue" evidence="5">
    <location>
        <position position="257"/>
    </location>
</feature>
<dbReference type="InterPro" id="IPR027798">
    <property type="entry name" value="Ub_Mut7C"/>
</dbReference>
<keyword evidence="1" id="KW-0238">DNA-binding</keyword>
<dbReference type="PANTHER" id="PTHR39081">
    <property type="entry name" value="MUT7-C DOMAIN-CONTAINING PROTEIN"/>
    <property type="match status" value="1"/>
</dbReference>
<dbReference type="InterPro" id="IPR002782">
    <property type="entry name" value="Mut7-C_RNAse_dom"/>
</dbReference>
<sequence>MDRVEVRLRFAAELRFFLPARLRRAEVRLTHEGTSTVGHLVEAAGVPLPEVGRLAVGGRRVEPSHRPAPGATVEVSGVERPQRAPYSPLRFVLDVHLGALARRLRLLGVDTAYANDLDDDALIDQANAEQRVLLTQDRALLHRRSLGSGAYVRGSAPDDQMRDVIERFVPPLAPWTRCPACNGPVAPVDKDAIADRLEPGTRRTYDTFTQCGSCGRLYWPGAHHDRLAGIVAAAEEIAAAADVSQRTLFRYFPTKED</sequence>
<reference evidence="6" key="1">
    <citation type="journal article" date="2019" name="Int. J. Syst. Evol. Microbiol.">
        <title>The Global Catalogue of Microorganisms (GCM) 10K type strain sequencing project: providing services to taxonomists for standard genome sequencing and annotation.</title>
        <authorList>
            <consortium name="The Broad Institute Genomics Platform"/>
            <consortium name="The Broad Institute Genome Sequencing Center for Infectious Disease"/>
            <person name="Wu L."/>
            <person name="Ma J."/>
        </authorList>
    </citation>
    <scope>NUCLEOTIDE SEQUENCE [LARGE SCALE GENOMIC DNA]</scope>
    <source>
        <strain evidence="6">TBRC 1826</strain>
    </source>
</reference>
<gene>
    <name evidence="5" type="ORF">ACFOVU_15765</name>
</gene>
<evidence type="ECO:0000259" key="2">
    <source>
        <dbReference type="Pfam" id="PF00440"/>
    </source>
</evidence>
<dbReference type="Pfam" id="PF01927">
    <property type="entry name" value="Mut7-C"/>
    <property type="match status" value="1"/>
</dbReference>
<dbReference type="Proteomes" id="UP001595847">
    <property type="component" value="Unassembled WGS sequence"/>
</dbReference>
<accession>A0ABV8FQ07</accession>
<evidence type="ECO:0000259" key="4">
    <source>
        <dbReference type="Pfam" id="PF14451"/>
    </source>
</evidence>
<dbReference type="Pfam" id="PF00440">
    <property type="entry name" value="TetR_N"/>
    <property type="match status" value="1"/>
</dbReference>
<dbReference type="Gene3D" id="1.10.357.10">
    <property type="entry name" value="Tetracycline Repressor, domain 2"/>
    <property type="match status" value="1"/>
</dbReference>
<evidence type="ECO:0000259" key="3">
    <source>
        <dbReference type="Pfam" id="PF01927"/>
    </source>
</evidence>
<dbReference type="EMBL" id="JBHSBH010000010">
    <property type="protein sequence ID" value="MFC3997388.1"/>
    <property type="molecule type" value="Genomic_DNA"/>
</dbReference>
<comment type="caution">
    <text evidence="5">The sequence shown here is derived from an EMBL/GenBank/DDBJ whole genome shotgun (WGS) entry which is preliminary data.</text>
</comment>
<dbReference type="PANTHER" id="PTHR39081:SF1">
    <property type="entry name" value="MUT7-C RNASE DOMAIN-CONTAINING PROTEIN"/>
    <property type="match status" value="1"/>
</dbReference>
<feature type="domain" description="HTH tetR-type" evidence="2">
    <location>
        <begin position="234"/>
        <end position="257"/>
    </location>
</feature>
<feature type="domain" description="Mut7-C RNAse" evidence="3">
    <location>
        <begin position="90"/>
        <end position="228"/>
    </location>
</feature>
<dbReference type="InterPro" id="IPR001647">
    <property type="entry name" value="HTH_TetR"/>
</dbReference>
<keyword evidence="6" id="KW-1185">Reference proteome</keyword>
<evidence type="ECO:0000256" key="1">
    <source>
        <dbReference type="ARBA" id="ARBA00023125"/>
    </source>
</evidence>
<organism evidence="5 6">
    <name type="scientific">Nocardiopsis sediminis</name>
    <dbReference type="NCBI Taxonomy" id="1778267"/>
    <lineage>
        <taxon>Bacteria</taxon>
        <taxon>Bacillati</taxon>
        <taxon>Actinomycetota</taxon>
        <taxon>Actinomycetes</taxon>
        <taxon>Streptosporangiales</taxon>
        <taxon>Nocardiopsidaceae</taxon>
        <taxon>Nocardiopsis</taxon>
    </lineage>
</organism>
<proteinExistence type="predicted"/>
<protein>
    <submittedName>
        <fullName evidence="5">Mut7-C RNAse domain-containing protein</fullName>
    </submittedName>
</protein>
<feature type="domain" description="Ubiquitin Mut7-C" evidence="4">
    <location>
        <begin position="4"/>
        <end position="82"/>
    </location>
</feature>
<dbReference type="Pfam" id="PF14451">
    <property type="entry name" value="Ub-Mut7C"/>
    <property type="match status" value="1"/>
</dbReference>
<evidence type="ECO:0000313" key="5">
    <source>
        <dbReference type="EMBL" id="MFC3997388.1"/>
    </source>
</evidence>